<evidence type="ECO:0000256" key="3">
    <source>
        <dbReference type="ARBA" id="ARBA00013208"/>
    </source>
</evidence>
<keyword evidence="6" id="KW-0645">Protease</keyword>
<comment type="similarity">
    <text evidence="2 6">Belongs to the peptidase S26 family.</text>
</comment>
<keyword evidence="6" id="KW-1133">Transmembrane helix</keyword>
<dbReference type="GO" id="GO:0016020">
    <property type="term" value="C:membrane"/>
    <property type="evidence" value="ECO:0007669"/>
    <property type="project" value="UniProtKB-SubCell"/>
</dbReference>
<dbReference type="EC" id="3.4.21.89" evidence="3 6"/>
<dbReference type="EMBL" id="DVOG01000036">
    <property type="protein sequence ID" value="HIV03775.1"/>
    <property type="molecule type" value="Genomic_DNA"/>
</dbReference>
<dbReference type="NCBIfam" id="TIGR02227">
    <property type="entry name" value="sigpep_I_bact"/>
    <property type="match status" value="1"/>
</dbReference>
<comment type="caution">
    <text evidence="8">The sequence shown here is derived from an EMBL/GenBank/DDBJ whole genome shotgun (WGS) entry which is preliminary data.</text>
</comment>
<evidence type="ECO:0000313" key="9">
    <source>
        <dbReference type="Proteomes" id="UP000886812"/>
    </source>
</evidence>
<evidence type="ECO:0000256" key="5">
    <source>
        <dbReference type="ARBA" id="ARBA00022801"/>
    </source>
</evidence>
<evidence type="ECO:0000313" key="8">
    <source>
        <dbReference type="EMBL" id="HIV03775.1"/>
    </source>
</evidence>
<dbReference type="AlphaFoldDB" id="A0A9D1T0P8"/>
<accession>A0A9D1T0P8</accession>
<reference evidence="8" key="2">
    <citation type="journal article" date="2021" name="PeerJ">
        <title>Extensive microbial diversity within the chicken gut microbiome revealed by metagenomics and culture.</title>
        <authorList>
            <person name="Gilroy R."/>
            <person name="Ravi A."/>
            <person name="Getino M."/>
            <person name="Pursley I."/>
            <person name="Horton D.L."/>
            <person name="Alikhan N.F."/>
            <person name="Baker D."/>
            <person name="Gharbi K."/>
            <person name="Hall N."/>
            <person name="Watson M."/>
            <person name="Adriaenssens E.M."/>
            <person name="Foster-Nyarko E."/>
            <person name="Jarju S."/>
            <person name="Secka A."/>
            <person name="Antonio M."/>
            <person name="Oren A."/>
            <person name="Chaudhuri R.R."/>
            <person name="La Ragione R."/>
            <person name="Hildebrand F."/>
            <person name="Pallen M.J."/>
        </authorList>
    </citation>
    <scope>NUCLEOTIDE SEQUENCE</scope>
    <source>
        <strain evidence="8">10669</strain>
    </source>
</reference>
<feature type="domain" description="Peptidase S26" evidence="7">
    <location>
        <begin position="275"/>
        <end position="420"/>
    </location>
</feature>
<evidence type="ECO:0000256" key="4">
    <source>
        <dbReference type="ARBA" id="ARBA00019232"/>
    </source>
</evidence>
<dbReference type="PROSITE" id="PS00760">
    <property type="entry name" value="SPASE_I_2"/>
    <property type="match status" value="1"/>
</dbReference>
<dbReference type="InterPro" id="IPR019533">
    <property type="entry name" value="Peptidase_S26"/>
</dbReference>
<dbReference type="InterPro" id="IPR036286">
    <property type="entry name" value="LexA/Signal_pep-like_sf"/>
</dbReference>
<dbReference type="InterPro" id="IPR000223">
    <property type="entry name" value="Pept_S26A_signal_pept_1"/>
</dbReference>
<dbReference type="GO" id="GO:0009003">
    <property type="term" value="F:signal peptidase activity"/>
    <property type="evidence" value="ECO:0007669"/>
    <property type="project" value="UniProtKB-EC"/>
</dbReference>
<protein>
    <recommendedName>
        <fullName evidence="4 6">Signal peptidase I</fullName>
        <ecNumber evidence="3 6">3.4.21.89</ecNumber>
    </recommendedName>
</protein>
<gene>
    <name evidence="8" type="primary">lepB</name>
    <name evidence="8" type="ORF">IAC75_01325</name>
</gene>
<sequence>MTFFGKKPQTPALRKTENLLAAAEKVDRYRGDLFSEKERERFDAAVAGARAAAAGTPPDAEKLAAAADVLEKALLDLGGTFFPKKTLPEWVELLVVAAILAGGIRAFFIQPFKIPTNSMFPTYNGMTAEICTGTENLAEKLFDRVFFGASFLEIPAPCDGEVMIPLRFDAGTRKFSLTPPEKNPGAVTIVSPGEDVYKILVGNAAVDVPVPRDFSLSPVLLDAFFPETGKTPAPEAERWREVFGKARIAVLPDGSRALRTGKYVRRGENALAFKILGGDMVLVERVSCHFKEPERGDPFVFRTRGIPGLNNVELYYIKRLAGKPGDVLRVEDGKLFVNGAPADFAEAMRLNNAPTPEKRYYGYLPTSGAPSPYSWPLAQDFRVPEGFYCALGDNSQNSYDSRGWGGVPEKDVVGSALFILYPFSRRWGPAE</sequence>
<dbReference type="Gene3D" id="2.10.109.10">
    <property type="entry name" value="Umud Fragment, subunit A"/>
    <property type="match status" value="1"/>
</dbReference>
<feature type="transmembrane region" description="Helical" evidence="6">
    <location>
        <begin position="90"/>
        <end position="108"/>
    </location>
</feature>
<dbReference type="GO" id="GO:0006465">
    <property type="term" value="P:signal peptide processing"/>
    <property type="evidence" value="ECO:0007669"/>
    <property type="project" value="InterPro"/>
</dbReference>
<proteinExistence type="inferred from homology"/>
<dbReference type="Proteomes" id="UP000886812">
    <property type="component" value="Unassembled WGS sequence"/>
</dbReference>
<dbReference type="CDD" id="cd06530">
    <property type="entry name" value="S26_SPase_I"/>
    <property type="match status" value="1"/>
</dbReference>
<dbReference type="GO" id="GO:0004252">
    <property type="term" value="F:serine-type endopeptidase activity"/>
    <property type="evidence" value="ECO:0007669"/>
    <property type="project" value="InterPro"/>
</dbReference>
<evidence type="ECO:0000259" key="7">
    <source>
        <dbReference type="Pfam" id="PF10502"/>
    </source>
</evidence>
<dbReference type="SUPFAM" id="SSF51306">
    <property type="entry name" value="LexA/Signal peptidase"/>
    <property type="match status" value="1"/>
</dbReference>
<dbReference type="Pfam" id="PF10502">
    <property type="entry name" value="Peptidase_S26"/>
    <property type="match status" value="1"/>
</dbReference>
<comment type="catalytic activity">
    <reaction evidence="1 6">
        <text>Cleavage of hydrophobic, N-terminal signal or leader sequences from secreted and periplasmic proteins.</text>
        <dbReference type="EC" id="3.4.21.89"/>
    </reaction>
</comment>
<name>A0A9D1T0P8_9BACT</name>
<dbReference type="PANTHER" id="PTHR43390">
    <property type="entry name" value="SIGNAL PEPTIDASE I"/>
    <property type="match status" value="1"/>
</dbReference>
<organism evidence="8 9">
    <name type="scientific">Candidatus Spyradosoma merdigallinarum</name>
    <dbReference type="NCBI Taxonomy" id="2840950"/>
    <lineage>
        <taxon>Bacteria</taxon>
        <taxon>Pseudomonadati</taxon>
        <taxon>Verrucomicrobiota</taxon>
        <taxon>Opitutia</taxon>
        <taxon>Opitutia incertae sedis</taxon>
        <taxon>Candidatus Spyradosoma</taxon>
    </lineage>
</organism>
<comment type="subcellular location">
    <subcellularLocation>
        <location evidence="6">Membrane</location>
        <topology evidence="6">Single-pass type II membrane protein</topology>
    </subcellularLocation>
</comment>
<evidence type="ECO:0000256" key="6">
    <source>
        <dbReference type="RuleBase" id="RU362042"/>
    </source>
</evidence>
<keyword evidence="6" id="KW-0472">Membrane</keyword>
<keyword evidence="6" id="KW-0812">Transmembrane</keyword>
<dbReference type="PRINTS" id="PR00727">
    <property type="entry name" value="LEADERPTASE"/>
</dbReference>
<reference evidence="8" key="1">
    <citation type="submission" date="2020-10" db="EMBL/GenBank/DDBJ databases">
        <authorList>
            <person name="Gilroy R."/>
        </authorList>
    </citation>
    <scope>NUCLEOTIDE SEQUENCE</scope>
    <source>
        <strain evidence="8">10669</strain>
    </source>
</reference>
<evidence type="ECO:0000256" key="1">
    <source>
        <dbReference type="ARBA" id="ARBA00000677"/>
    </source>
</evidence>
<keyword evidence="5 6" id="KW-0378">Hydrolase</keyword>
<evidence type="ECO:0000256" key="2">
    <source>
        <dbReference type="ARBA" id="ARBA00009370"/>
    </source>
</evidence>
<dbReference type="PANTHER" id="PTHR43390:SF1">
    <property type="entry name" value="CHLOROPLAST PROCESSING PEPTIDASE"/>
    <property type="match status" value="1"/>
</dbReference>
<dbReference type="InterPro" id="IPR019757">
    <property type="entry name" value="Pept_S26A_signal_pept_1_Lys-AS"/>
</dbReference>